<sequence>MAITRRVFVSGSMAAPLVAQLAGAGAANAAGEQTLTALDGLAELRLTDLALKRLAGQGIGVHAVDPATPILDTDGATVGVKLTPEYAGGTILATGQPGKGSGRAHGGVVLSNSRARMEITDIRGSVPDGVILAFLKVNDVWLGELSLFSSDPSAVRLSLQPGTPGQPILVSCNGIPVTPTQEGVDEFANAFGTALFTTKDTVFTASGHGNAWPVPSFPA</sequence>
<feature type="chain" id="PRO_5045458559" evidence="1">
    <location>
        <begin position="30"/>
        <end position="219"/>
    </location>
</feature>
<comment type="caution">
    <text evidence="2">The sequence shown here is derived from an EMBL/GenBank/DDBJ whole genome shotgun (WGS) entry which is preliminary data.</text>
</comment>
<dbReference type="PROSITE" id="PS51318">
    <property type="entry name" value="TAT"/>
    <property type="match status" value="1"/>
</dbReference>
<accession>A0ABW5FPU7</accession>
<feature type="signal peptide" evidence="1">
    <location>
        <begin position="1"/>
        <end position="29"/>
    </location>
</feature>
<dbReference type="RefSeq" id="WP_378264076.1">
    <property type="nucleotide sequence ID" value="NZ_JBHUKR010000006.1"/>
</dbReference>
<protein>
    <submittedName>
        <fullName evidence="2">Uncharacterized protein</fullName>
    </submittedName>
</protein>
<organism evidence="2 3">
    <name type="scientific">Amycolatopsis pigmentata</name>
    <dbReference type="NCBI Taxonomy" id="450801"/>
    <lineage>
        <taxon>Bacteria</taxon>
        <taxon>Bacillati</taxon>
        <taxon>Actinomycetota</taxon>
        <taxon>Actinomycetes</taxon>
        <taxon>Pseudonocardiales</taxon>
        <taxon>Pseudonocardiaceae</taxon>
        <taxon>Amycolatopsis</taxon>
    </lineage>
</organism>
<reference evidence="3" key="1">
    <citation type="journal article" date="2019" name="Int. J. Syst. Evol. Microbiol.">
        <title>The Global Catalogue of Microorganisms (GCM) 10K type strain sequencing project: providing services to taxonomists for standard genome sequencing and annotation.</title>
        <authorList>
            <consortium name="The Broad Institute Genomics Platform"/>
            <consortium name="The Broad Institute Genome Sequencing Center for Infectious Disease"/>
            <person name="Wu L."/>
            <person name="Ma J."/>
        </authorList>
    </citation>
    <scope>NUCLEOTIDE SEQUENCE [LARGE SCALE GENOMIC DNA]</scope>
    <source>
        <strain evidence="3">CGMCC 4.7645</strain>
    </source>
</reference>
<dbReference type="InterPro" id="IPR006311">
    <property type="entry name" value="TAT_signal"/>
</dbReference>
<dbReference type="EMBL" id="JBHUKR010000006">
    <property type="protein sequence ID" value="MFD2416881.1"/>
    <property type="molecule type" value="Genomic_DNA"/>
</dbReference>
<evidence type="ECO:0000313" key="3">
    <source>
        <dbReference type="Proteomes" id="UP001597417"/>
    </source>
</evidence>
<proteinExistence type="predicted"/>
<gene>
    <name evidence="2" type="ORF">ACFSXZ_11165</name>
</gene>
<keyword evidence="1" id="KW-0732">Signal</keyword>
<keyword evidence="3" id="KW-1185">Reference proteome</keyword>
<name>A0ABW5FPU7_9PSEU</name>
<evidence type="ECO:0000313" key="2">
    <source>
        <dbReference type="EMBL" id="MFD2416881.1"/>
    </source>
</evidence>
<evidence type="ECO:0000256" key="1">
    <source>
        <dbReference type="SAM" id="SignalP"/>
    </source>
</evidence>
<dbReference type="Proteomes" id="UP001597417">
    <property type="component" value="Unassembled WGS sequence"/>
</dbReference>